<dbReference type="PROSITE" id="PS00600">
    <property type="entry name" value="AA_TRANSFER_CLASS_3"/>
    <property type="match status" value="1"/>
</dbReference>
<dbReference type="InterPro" id="IPR049704">
    <property type="entry name" value="Aminotrans_3_PPA_site"/>
</dbReference>
<reference evidence="6 7" key="1">
    <citation type="submission" date="2013-03" db="EMBL/GenBank/DDBJ databases">
        <title>The Genome Sequence of Phialophora europaea CBS 101466.</title>
        <authorList>
            <consortium name="The Broad Institute Genomics Platform"/>
            <person name="Cuomo C."/>
            <person name="de Hoog S."/>
            <person name="Gorbushina A."/>
            <person name="Walker B."/>
            <person name="Young S.K."/>
            <person name="Zeng Q."/>
            <person name="Gargeya S."/>
            <person name="Fitzgerald M."/>
            <person name="Haas B."/>
            <person name="Abouelleil A."/>
            <person name="Allen A.W."/>
            <person name="Alvarado L."/>
            <person name="Arachchi H.M."/>
            <person name="Berlin A.M."/>
            <person name="Chapman S.B."/>
            <person name="Gainer-Dewar J."/>
            <person name="Goldberg J."/>
            <person name="Griggs A."/>
            <person name="Gujja S."/>
            <person name="Hansen M."/>
            <person name="Howarth C."/>
            <person name="Imamovic A."/>
            <person name="Ireland A."/>
            <person name="Larimer J."/>
            <person name="McCowan C."/>
            <person name="Murphy C."/>
            <person name="Pearson M."/>
            <person name="Poon T.W."/>
            <person name="Priest M."/>
            <person name="Roberts A."/>
            <person name="Saif S."/>
            <person name="Shea T."/>
            <person name="Sisk P."/>
            <person name="Sykes S."/>
            <person name="Wortman J."/>
            <person name="Nusbaum C."/>
            <person name="Birren B."/>
        </authorList>
    </citation>
    <scope>NUCLEOTIDE SEQUENCE [LARGE SCALE GENOMIC DNA]</scope>
    <source>
        <strain evidence="6 7">CBS 101466</strain>
    </source>
</reference>
<dbReference type="InterPro" id="IPR005814">
    <property type="entry name" value="Aminotrans_3"/>
</dbReference>
<dbReference type="OrthoDB" id="5419315at2759"/>
<organism evidence="6 7">
    <name type="scientific">Cyphellophora europaea (strain CBS 101466)</name>
    <name type="common">Phialophora europaea</name>
    <dbReference type="NCBI Taxonomy" id="1220924"/>
    <lineage>
        <taxon>Eukaryota</taxon>
        <taxon>Fungi</taxon>
        <taxon>Dikarya</taxon>
        <taxon>Ascomycota</taxon>
        <taxon>Pezizomycotina</taxon>
        <taxon>Eurotiomycetes</taxon>
        <taxon>Chaetothyriomycetidae</taxon>
        <taxon>Chaetothyriales</taxon>
        <taxon>Cyphellophoraceae</taxon>
        <taxon>Cyphellophora</taxon>
    </lineage>
</organism>
<sequence>MTISATSAPNGTTAMPKHEDDPAAAPNNAIKPPAESHLLHRSFHDHPTSVTSTSNLVLTLSNGTKILDGCGGAAVSCLGYDPAYIQEISAAVTQQLASVPYVHTLSYTTPVAEELATHLLSHPDGSGRPNAHGLEKAYFIGSGSEAMDAALKFARQYWFELGRREKVHYVSRRQSYHGNTVGAMSVSFNVPRKAPYMDEGCLQVKNVSWVAPAYQYQYAMEGEGEEEYSARLVREVEEEFLRVGPERVVAFIAEPIVGATSGAMVAPRGYFKGVREVCDRYDVLLILDEVMCGMGRTGTLFAFEQEGITPDLLTMGKCLGAGFAPIAAVLVGSKVVKGLRGGSGNVAHGHTYQSHPVSCAAALAVQKILRRDNLIARSKEMGVVLEKLLKKELGNMKYVGNIRGRGLFWAVEFVQDKQTREPFAPEKTFGPRFQARVFAKGVAVYPGAGTVNGAKGDHAIVCPAYTVKEEELKAIIKVMKEVYLEMEQEVDTRQ</sequence>
<dbReference type="GO" id="GO:0008483">
    <property type="term" value="F:transaminase activity"/>
    <property type="evidence" value="ECO:0007669"/>
    <property type="project" value="InterPro"/>
</dbReference>
<dbReference type="InterPro" id="IPR015424">
    <property type="entry name" value="PyrdxlP-dep_Trfase"/>
</dbReference>
<dbReference type="VEuPathDB" id="FungiDB:HMPREF1541_00419"/>
<comment type="similarity">
    <text evidence="2 4">Belongs to the class-III pyridoxal-phosphate-dependent aminotransferase family.</text>
</comment>
<feature type="compositionally biased region" description="Polar residues" evidence="5">
    <location>
        <begin position="1"/>
        <end position="13"/>
    </location>
</feature>
<dbReference type="AlphaFoldDB" id="W2SCA2"/>
<evidence type="ECO:0000256" key="1">
    <source>
        <dbReference type="ARBA" id="ARBA00001933"/>
    </source>
</evidence>
<evidence type="ECO:0000313" key="7">
    <source>
        <dbReference type="Proteomes" id="UP000030752"/>
    </source>
</evidence>
<dbReference type="RefSeq" id="XP_008710947.1">
    <property type="nucleotide sequence ID" value="XM_008712725.1"/>
</dbReference>
<dbReference type="FunFam" id="3.40.640.10:FF:000004">
    <property type="entry name" value="Acetylornithine aminotransferase"/>
    <property type="match status" value="1"/>
</dbReference>
<dbReference type="PANTHER" id="PTHR43094">
    <property type="entry name" value="AMINOTRANSFERASE"/>
    <property type="match status" value="1"/>
</dbReference>
<dbReference type="Proteomes" id="UP000030752">
    <property type="component" value="Unassembled WGS sequence"/>
</dbReference>
<dbReference type="NCBIfam" id="NF005685">
    <property type="entry name" value="PRK07483.1"/>
    <property type="match status" value="1"/>
</dbReference>
<evidence type="ECO:0000256" key="2">
    <source>
        <dbReference type="ARBA" id="ARBA00008954"/>
    </source>
</evidence>
<dbReference type="InParanoid" id="W2SCA2"/>
<evidence type="ECO:0000313" key="6">
    <source>
        <dbReference type="EMBL" id="ETN46235.1"/>
    </source>
</evidence>
<protein>
    <submittedName>
        <fullName evidence="6">Uncharacterized protein</fullName>
    </submittedName>
</protein>
<dbReference type="eggNOG" id="KOG1404">
    <property type="taxonomic scope" value="Eukaryota"/>
</dbReference>
<dbReference type="STRING" id="1220924.W2SCA2"/>
<dbReference type="GO" id="GO:0030170">
    <property type="term" value="F:pyridoxal phosphate binding"/>
    <property type="evidence" value="ECO:0007669"/>
    <property type="project" value="InterPro"/>
</dbReference>
<keyword evidence="7" id="KW-1185">Reference proteome</keyword>
<name>W2SCA2_CYPE1</name>
<gene>
    <name evidence="6" type="ORF">HMPREF1541_00419</name>
</gene>
<dbReference type="EMBL" id="KB822711">
    <property type="protein sequence ID" value="ETN46235.1"/>
    <property type="molecule type" value="Genomic_DNA"/>
</dbReference>
<dbReference type="Pfam" id="PF00202">
    <property type="entry name" value="Aminotran_3"/>
    <property type="match status" value="1"/>
</dbReference>
<dbReference type="SUPFAM" id="SSF53383">
    <property type="entry name" value="PLP-dependent transferases"/>
    <property type="match status" value="1"/>
</dbReference>
<dbReference type="Gene3D" id="3.40.640.10">
    <property type="entry name" value="Type I PLP-dependent aspartate aminotransferase-like (Major domain)"/>
    <property type="match status" value="1"/>
</dbReference>
<proteinExistence type="inferred from homology"/>
<dbReference type="HOGENOM" id="CLU_016922_4_0_1"/>
<dbReference type="Gene3D" id="3.90.1150.10">
    <property type="entry name" value="Aspartate Aminotransferase, domain 1"/>
    <property type="match status" value="1"/>
</dbReference>
<dbReference type="PANTHER" id="PTHR43094:SF1">
    <property type="entry name" value="AMINOTRANSFERASE CLASS-III"/>
    <property type="match status" value="1"/>
</dbReference>
<feature type="region of interest" description="Disordered" evidence="5">
    <location>
        <begin position="1"/>
        <end position="31"/>
    </location>
</feature>
<dbReference type="GeneID" id="19967758"/>
<dbReference type="InterPro" id="IPR015422">
    <property type="entry name" value="PyrdxlP-dep_Trfase_small"/>
</dbReference>
<dbReference type="InterPro" id="IPR015421">
    <property type="entry name" value="PyrdxlP-dep_Trfase_major"/>
</dbReference>
<dbReference type="GO" id="GO:0005829">
    <property type="term" value="C:cytosol"/>
    <property type="evidence" value="ECO:0007669"/>
    <property type="project" value="TreeGrafter"/>
</dbReference>
<evidence type="ECO:0000256" key="3">
    <source>
        <dbReference type="ARBA" id="ARBA00022898"/>
    </source>
</evidence>
<dbReference type="CDD" id="cd00610">
    <property type="entry name" value="OAT_like"/>
    <property type="match status" value="1"/>
</dbReference>
<keyword evidence="3 4" id="KW-0663">Pyridoxal phosphate</keyword>
<evidence type="ECO:0000256" key="4">
    <source>
        <dbReference type="RuleBase" id="RU003560"/>
    </source>
</evidence>
<accession>W2SCA2</accession>
<evidence type="ECO:0000256" key="5">
    <source>
        <dbReference type="SAM" id="MobiDB-lite"/>
    </source>
</evidence>
<comment type="cofactor">
    <cofactor evidence="1">
        <name>pyridoxal 5'-phosphate</name>
        <dbReference type="ChEBI" id="CHEBI:597326"/>
    </cofactor>
</comment>